<dbReference type="InterPro" id="IPR010071">
    <property type="entry name" value="AA_adenyl_dom"/>
</dbReference>
<dbReference type="Gene3D" id="3.30.300.30">
    <property type="match status" value="5"/>
</dbReference>
<dbReference type="InterPro" id="IPR045851">
    <property type="entry name" value="AMP-bd_C_sf"/>
</dbReference>
<evidence type="ECO:0000313" key="8">
    <source>
        <dbReference type="EMBL" id="MER6618501.1"/>
    </source>
</evidence>
<dbReference type="SUPFAM" id="SSF52777">
    <property type="entry name" value="CoA-dependent acyltransferases"/>
    <property type="match status" value="14"/>
</dbReference>
<dbReference type="InterPro" id="IPR001242">
    <property type="entry name" value="Condensation_dom"/>
</dbReference>
<dbReference type="CDD" id="cd19534">
    <property type="entry name" value="E_NRPS"/>
    <property type="match status" value="2"/>
</dbReference>
<dbReference type="Gene3D" id="2.30.38.10">
    <property type="entry name" value="Luciferase, Domain 3"/>
    <property type="match status" value="4"/>
</dbReference>
<dbReference type="Gene3D" id="3.30.559.30">
    <property type="entry name" value="Nonribosomal peptide synthetase, condensation domain"/>
    <property type="match status" value="7"/>
</dbReference>
<comment type="cofactor">
    <cofactor evidence="1">
        <name>pantetheine 4'-phosphate</name>
        <dbReference type="ChEBI" id="CHEBI:47942"/>
    </cofactor>
</comment>
<evidence type="ECO:0000256" key="2">
    <source>
        <dbReference type="ARBA" id="ARBA00022450"/>
    </source>
</evidence>
<dbReference type="CDD" id="cd19543">
    <property type="entry name" value="DCL_NRPS"/>
    <property type="match status" value="2"/>
</dbReference>
<name>A0ABV1V656_9ACTN</name>
<evidence type="ECO:0000256" key="6">
    <source>
        <dbReference type="SAM" id="MobiDB-lite"/>
    </source>
</evidence>
<dbReference type="RefSeq" id="WP_351979327.1">
    <property type="nucleotide sequence ID" value="NZ_JBEPBX010000064.1"/>
</dbReference>
<dbReference type="Gene3D" id="3.30.559.10">
    <property type="entry name" value="Chloramphenicol acetyltransferase-like domain"/>
    <property type="match status" value="7"/>
</dbReference>
<dbReference type="InterPro" id="IPR036736">
    <property type="entry name" value="ACP-like_sf"/>
</dbReference>
<dbReference type="CDD" id="cd12117">
    <property type="entry name" value="A_NRPS_Srf_like"/>
    <property type="match status" value="1"/>
</dbReference>
<dbReference type="InterPro" id="IPR006162">
    <property type="entry name" value="Ppantetheine_attach_site"/>
</dbReference>
<proteinExistence type="predicted"/>
<dbReference type="PROSITE" id="PS00455">
    <property type="entry name" value="AMP_BINDING"/>
    <property type="match status" value="3"/>
</dbReference>
<reference evidence="8 9" key="1">
    <citation type="submission" date="2024-06" db="EMBL/GenBank/DDBJ databases">
        <title>The Natural Products Discovery Center: Release of the First 8490 Sequenced Strains for Exploring Actinobacteria Biosynthetic Diversity.</title>
        <authorList>
            <person name="Kalkreuter E."/>
            <person name="Kautsar S.A."/>
            <person name="Yang D."/>
            <person name="Bader C.D."/>
            <person name="Teijaro C.N."/>
            <person name="Fluegel L."/>
            <person name="Davis C.M."/>
            <person name="Simpson J.R."/>
            <person name="Lauterbach L."/>
            <person name="Steele A.D."/>
            <person name="Gui C."/>
            <person name="Meng S."/>
            <person name="Li G."/>
            <person name="Viehrig K."/>
            <person name="Ye F."/>
            <person name="Su P."/>
            <person name="Kiefer A.F."/>
            <person name="Nichols A."/>
            <person name="Cepeda A.J."/>
            <person name="Yan W."/>
            <person name="Fan B."/>
            <person name="Jiang Y."/>
            <person name="Adhikari A."/>
            <person name="Zheng C.-J."/>
            <person name="Schuster L."/>
            <person name="Cowan T.M."/>
            <person name="Smanski M.J."/>
            <person name="Chevrette M.G."/>
            <person name="De Carvalho L.P.S."/>
            <person name="Shen B."/>
        </authorList>
    </citation>
    <scope>NUCLEOTIDE SEQUENCE [LARGE SCALE GENOMIC DNA]</scope>
    <source>
        <strain evidence="8 9">NPDC000837</strain>
    </source>
</reference>
<keyword evidence="4" id="KW-0677">Repeat</keyword>
<evidence type="ECO:0000256" key="5">
    <source>
        <dbReference type="ARBA" id="ARBA00023194"/>
    </source>
</evidence>
<dbReference type="SUPFAM" id="SSF56801">
    <property type="entry name" value="Acetyl-CoA synthetase-like"/>
    <property type="match status" value="5"/>
</dbReference>
<dbReference type="NCBIfam" id="NF004282">
    <property type="entry name" value="PRK05691.1"/>
    <property type="match status" value="5"/>
</dbReference>
<dbReference type="InterPro" id="IPR009081">
    <property type="entry name" value="PP-bd_ACP"/>
</dbReference>
<dbReference type="EMBL" id="JBEPBX010000064">
    <property type="protein sequence ID" value="MER6618501.1"/>
    <property type="molecule type" value="Genomic_DNA"/>
</dbReference>
<evidence type="ECO:0000256" key="3">
    <source>
        <dbReference type="ARBA" id="ARBA00022553"/>
    </source>
</evidence>
<accession>A0ABV1V656</accession>
<gene>
    <name evidence="8" type="ORF">ABT276_35465</name>
</gene>
<organism evidence="8 9">
    <name type="scientific">Streptomyces xantholiticus</name>
    <dbReference type="NCBI Taxonomy" id="68285"/>
    <lineage>
        <taxon>Bacteria</taxon>
        <taxon>Bacillati</taxon>
        <taxon>Actinomycetota</taxon>
        <taxon>Actinomycetes</taxon>
        <taxon>Kitasatosporales</taxon>
        <taxon>Streptomycetaceae</taxon>
        <taxon>Streptomyces</taxon>
    </lineage>
</organism>
<dbReference type="CDD" id="cd05930">
    <property type="entry name" value="A_NRPS"/>
    <property type="match status" value="2"/>
</dbReference>
<feature type="domain" description="Carrier" evidence="7">
    <location>
        <begin position="5224"/>
        <end position="5298"/>
    </location>
</feature>
<dbReference type="PANTHER" id="PTHR45527">
    <property type="entry name" value="NONRIBOSOMAL PEPTIDE SYNTHETASE"/>
    <property type="match status" value="1"/>
</dbReference>
<dbReference type="InterPro" id="IPR023213">
    <property type="entry name" value="CAT-like_dom_sf"/>
</dbReference>
<dbReference type="PANTHER" id="PTHR45527:SF1">
    <property type="entry name" value="FATTY ACID SYNTHASE"/>
    <property type="match status" value="1"/>
</dbReference>
<dbReference type="InterPro" id="IPR020845">
    <property type="entry name" value="AMP-binding_CS"/>
</dbReference>
<evidence type="ECO:0000313" key="9">
    <source>
        <dbReference type="Proteomes" id="UP001445472"/>
    </source>
</evidence>
<dbReference type="InterPro" id="IPR000873">
    <property type="entry name" value="AMP-dep_synth/lig_dom"/>
</dbReference>
<dbReference type="InterPro" id="IPR010060">
    <property type="entry name" value="NRPS_synth"/>
</dbReference>
<keyword evidence="2" id="KW-0596">Phosphopantetheine</keyword>
<dbReference type="Gene3D" id="1.10.1200.10">
    <property type="entry name" value="ACP-like"/>
    <property type="match status" value="5"/>
</dbReference>
<dbReference type="NCBIfam" id="NF003417">
    <property type="entry name" value="PRK04813.1"/>
    <property type="match status" value="5"/>
</dbReference>
<evidence type="ECO:0000259" key="7">
    <source>
        <dbReference type="PROSITE" id="PS50075"/>
    </source>
</evidence>
<dbReference type="NCBIfam" id="TIGR01720">
    <property type="entry name" value="NRPS-para261"/>
    <property type="match status" value="3"/>
</dbReference>
<feature type="domain" description="Carrier" evidence="7">
    <location>
        <begin position="2660"/>
        <end position="2735"/>
    </location>
</feature>
<comment type="caution">
    <text evidence="8">The sequence shown here is derived from an EMBL/GenBank/DDBJ whole genome shotgun (WGS) entry which is preliminary data.</text>
</comment>
<keyword evidence="9" id="KW-1185">Reference proteome</keyword>
<dbReference type="Pfam" id="PF00668">
    <property type="entry name" value="Condensation"/>
    <property type="match status" value="7"/>
</dbReference>
<feature type="domain" description="Carrier" evidence="7">
    <location>
        <begin position="1600"/>
        <end position="1675"/>
    </location>
</feature>
<evidence type="ECO:0000256" key="4">
    <source>
        <dbReference type="ARBA" id="ARBA00022737"/>
    </source>
</evidence>
<dbReference type="Pfam" id="PF00501">
    <property type="entry name" value="AMP-binding"/>
    <property type="match status" value="4"/>
</dbReference>
<dbReference type="PROSITE" id="PS50075">
    <property type="entry name" value="CARRIER"/>
    <property type="match status" value="5"/>
</dbReference>
<keyword evidence="5" id="KW-0045">Antibiotic biosynthesis</keyword>
<keyword evidence="3" id="KW-0597">Phosphoprotein</keyword>
<feature type="region of interest" description="Disordered" evidence="6">
    <location>
        <begin position="1581"/>
        <end position="1601"/>
    </location>
</feature>
<dbReference type="Proteomes" id="UP001445472">
    <property type="component" value="Unassembled WGS sequence"/>
</dbReference>
<feature type="domain" description="Carrier" evidence="7">
    <location>
        <begin position="99"/>
        <end position="173"/>
    </location>
</feature>
<dbReference type="Gene3D" id="3.40.50.980">
    <property type="match status" value="8"/>
</dbReference>
<evidence type="ECO:0000256" key="1">
    <source>
        <dbReference type="ARBA" id="ARBA00001957"/>
    </source>
</evidence>
<dbReference type="NCBIfam" id="TIGR01733">
    <property type="entry name" value="AA-adenyl-dom"/>
    <property type="match status" value="4"/>
</dbReference>
<dbReference type="InterPro" id="IPR020806">
    <property type="entry name" value="PKS_PP-bd"/>
</dbReference>
<dbReference type="InterPro" id="IPR025110">
    <property type="entry name" value="AMP-bd_C"/>
</dbReference>
<feature type="domain" description="Carrier" evidence="7">
    <location>
        <begin position="3725"/>
        <end position="3799"/>
    </location>
</feature>
<dbReference type="Pfam" id="PF13193">
    <property type="entry name" value="AMP-binding_C"/>
    <property type="match status" value="5"/>
</dbReference>
<dbReference type="CDD" id="cd19540">
    <property type="entry name" value="LCL_NRPS-like"/>
    <property type="match status" value="2"/>
</dbReference>
<dbReference type="SMART" id="SM00823">
    <property type="entry name" value="PKS_PP"/>
    <property type="match status" value="5"/>
</dbReference>
<dbReference type="Pfam" id="PF00550">
    <property type="entry name" value="PP-binding"/>
    <property type="match status" value="5"/>
</dbReference>
<protein>
    <submittedName>
        <fullName evidence="8">Non-ribosomal peptide synthase/polyketide synthase</fullName>
    </submittedName>
</protein>
<sequence>MELGEIETVLGSHAAVAQVAVVVREDQPTVKRLVAYLVPATPGSLDTDTLRAHVAASLPDYMVPSAFVALDTLPLTVNGKLDRKALPTPEFTGAGQGREPQNVKEEVLCGIYAELLGLESVSVEDSFFELGGDSIVSIQLVSRARKAGLVFSAREVFQHRTPEALAALAVSSSSVPAEDPKAALGLVPETPIVAWLRGLGTEVDGFNQAMLVQTPGDATYDRIESALQRVLDRHDVLRSRLVRGDDAWNLDVSGPGTVRAADVLSRGTGDIAAGARAARQRLAPEAGVMVQAVWFEDAGRLLLMAHHLVVDGISWRVLLPDLAQAYEGAELEPVGTSFRRWAQELRALAAERGGELALWQDMLTGVQEAPLGARPLDPAVDTASAVRHLSLTLPADVTGALLTRVPAAYRAGVNDVLLTGFAQAVAEWRGDGSSGVLVDLEGHGREDVVEGVDTSRTVGWFTSMFPVRLDAGHATDPGRALKAVKEQLHALPDNGIGYGLLRHLNPQTSAVLAELPTPQIGFNYLGRFDAGDGTGTEAADWSLRSDADLGDGRDPAMRLTHVLDLNAVTQDHADGPRLVADWSWPADLFSEDEVRALAEGWFDALGALARHAAEPSAGGLTPSDLRPLVSVTQEQIDTLEAEHGRIADVLPLSPLQQGLFFHAVYDEQAEDVYTVQLALDIEGPLRADALRAAAGTLLARHAGLRAAFRHEGLDTAVQVIPESVELPWKEIDFTHVPAEEREAAVRDWTNEDRAVRFDPARPPLMRFALLRTAAERHRLVITNHHILLDGWSMPVLVKELLALYGHEGDGTRLPHVTPNRDYLTWVAGQDRTAAETAWRQVLDGLDEPTLVAPGGRDGSPAAPDRVTVDLPAALTAQLTALTRTGGVTLNTLLQGAWAMVVGQLTGRADVVFGGTVSGRPPQVPGIESMVGLFINTLPVRVTLDPARPLGALLERLQDQQAGLMDHQYLGLTDIQQATGLGELFDTLVVFENYPLDADVLEIGHGLTVTGIEGHDATHYPLILTAVPGERLQLRLDFRTDLFDTAAAEALVSRLVRLLENAAELYDLPVGRISLLGPEERHQLLVAWNDTESDERDARPVPALFGDLAAWSPSAAAVVGDAGTLSYGELDTRANRLAHRLLAAGVGPEDRVALHMERSPDLVAALLAVLKAGGAYVPLDPRFPQSRIAHILAETGATVLLVDSADAVPGAASGLTVIEVGAVLADGGAPSHDPAVTVRPGQLAYVMFTSGSTGVPKGVGVTHRDIAALAAARRFEDGHERVLLHSPTAFDASTYELWVPLLGGGQVVVAPPGDLDAVKLREIVDRHGVTALWLTAGLFRLIAEEGPGCLARVRQVWTGGDVVPAAAARRVLEACPGLVLVDGYGPTETTTFATTYRVESASEVPRSLPIGRPLDGMRGYVLDAALRPVPAGLAGELYIAGDGLARGYLGRPGLTGERFVADPYGPAGSRMYRTGDLVRWSADGQVEYLGRTDDQVKVRGFRIELGEIEAVLARHTSIAQAAVIVREDRPGDQRIVAYTVLAEGAAADAAALREQVAAALPEYMVPSAFVTLDSLPLTGNGKVDRKALPAPEPGAASSGRGPRNAQEEILAGLFAEVLGLPAVSVDDSFFDLGGHSLLATRLVSRIRSVFKAELAVRALFEAPTVATLAGRIAGAGGARKALTARERPEEIPLSPAQRRLWFLNRFEGPGATYNLPLALRLTGELDPAALSDALADVVARHESLRTVFPEVDGRPRQQVLPAGAARPALPAEDVTETALDTVLREAAAEGFDLASQPPLRARLFRVSDTEHVLLIVVHHIAGDGWSMAPFARDLGLAYDARRGGGAPAWEPLPVQYADYTLWQREVLGDETDPSSPLARQIHHWRTALAGLPEELSLPLDRPRPAEVTYRGESIPLRLPADVHERIVTVARENRASVFMVVQAALASLLGRLGAGEDIPVGSVIAGRTDEALNDLVGFFVNTLVLRTDLSGDPTFRELLERVRETDLAAYAHQDVPFERLVEILNPARSLAHHPLFQVMLAFQNNAEATLDLDGVRAAALPIGLAAAKFDLLFSLEETFTEDGAPAGLSGVVEFSADLFDRPTVEAVGDRLVRLLAAVTEAPDTRVGSVDVLTGEERHRVLTEWNDTYRDVPPATVPELFQAQVARTPDNPAVGHAGREIGYAELDERANRLARLLIRRGAGPEQFVALALPRSADMIVALLAVLKSGAAYLPVDPGYPADRIAFMLSDARPTLVLTTGEAAAVLPEGTEALLLDDPELLRELAGLPGSAPADADRVRPLAPDNPAYVIYTSGSTGRPKGVVVAHRGVADFAAWAAADIGPERLSDVLASTSLNFDVSVFEMFGPLLSGGRIEVVRDVLALLEGTEGRSYSLVSAVPSALAHTIGQGGPARFGAGLVVLAGEGLSAHIADAIRAAVPGCTIANIYGPTEATVYATAWYGDTDTDRTPPIGRPLHNTRAYVLDSGLRPVPPGVPGELYLAGTGLARGYLNRPALTGERFVADPYGPAGSRMYRTGDLVRWSADGEIEYLGRTDDQVKVRGFRIELGEIEAVLARHTAVARTAVVVREDRPGDRRIVAYAVPAEGATVDAAALRDHMAAALPEYMVPSAFLFLDTLPLNPNGKLDRRALPAPDFGSEAGAGRAPRTEREHTLCALFAEILGVERVSVDDSFFDLGGHSLLATRLVSRVRTLFGAELAVRALFESPTVAALAEQLGDSAEARPALVARVRPESVPLSPAQRRLWFLNRFEERNGTYNLPLAVRLTGELDPRALREALGDVVTRHESLRTVFPDTDGRPRQLVLAPEQARPELPVSEYDAEALAAAAAQDFDLATEVPLRARLFRVSATEHVLLVVVHHIAGDGWSMAPLARDLGEAYSARRGGTPPAWLPLPVQYADYTLWQRDLLGDEDDPDSGLARQTAFWQHTLAGLPEELALPADRPRPAEMSFRGDTVPLEIPAEVHEPLARLARDSRASVFMVVQAAIAALLGRLGAGTDIPIGSPIAGRTDEALDDLVGFFVNTLVLRTDVSGDPTFRELVERVREADLAAYAHQDVPFERLVELLNPERSLARHPLFQVMLSLQNNAEAGLELDGLRIEPYDTTVDGAKFDLSFQLAERFAEDGSAAGIGGRVEFATDLFDPETVQELAERLVRMVSELVADPDRRLSSVEVLTEEERRRVLGEWRGTERAVPAATLPELFERQTARTPHATALVAGGTRLTFAELDARANKLARLLIGHGVGPEQYAAVALPRTADLVVALLAVTKAGAAYVPVDPTLPADRIALLLQDVGTTLLLTSQDVRDTVPADRGGIRVEVDAPAVVQALEALPGTAPGDLERIAALRPDHPAYVIHTSGSTGRPKGVVVAHRSLTNLHHHHFDELYADVIADAGRPLRAALTAAVSFDASLDPLLWMVAGHELHLVDDDTRREPAALIGYVRDTGIDFMELTPSYAEQLVAEGLVRDPQARPRILALGGEAVSPALWRELAATPGVTGYNLYGPTETTVDTLTARTGETARPLIGRPVTNSLVQVLDEALRPVPAGVAGELYIAGAGLARGYLRRPAMTAERFVADPYGPAGSRMYRTGDVVRWTRDGELEYLGRTDDQVKVRGFRIELGEIESVLSRYEGAAQVAVVVREDRPCVKRLVAYVVPRAGELDVAAARAHVAQALPEYMVPSAFVALDTLPLTVNGKLDRKALPTPEFTGAGQGREPQNVKEEVLCGIYAELLGLESVSVEDSFFELGGDSIVSIQLVSRARKAGLVFSAREVFQHRTPEALAALAVSSSSVPAEDPKAALGLVPETPIVAWLRGLGTEVDGFNQAMLVQTPGDATYDRIESALQRVLDRHDVLRSRLVRGDDAWNLDVSGPGTVRAADVLSRGTGDIAAGARAARQRLAPEAGVMVQAVWFEDAGRLLLMAHHLVVDGISWRVLLPDLAQAYEGAELEPVGTSFRRWAQELRALAAERGGELALWQDMLTGVQEAPLGARPLDPAVDTASAVRHLSLTLPADVTGALLTRVPAAYRAGVNDVLLTGFAQAVAEWRGDGSSGVLVDLEGHGREDVVEGVDTSRTVGWFTSMFPVRLDAGHATDPGRALKAVKEQLHALPDNGIGYGLLRHLNPQTSAVLAELPTPQIGFNYLGRFDAGDGTGTEAADWSLRSDADLGDGRDPKGRVAHALDLNAVTIEGSDGPRLTADWSWPAGLFSDDEVRALAEGWFDALRALARHAAEPSAGGLTPSDVRPLVSVTQEQIDILEAEHGRIADVLPLSPLQQGLFFHAVYDERAEDVYTVQLSFDIEGTVDREALRAGVRTLLARHANLRAAFRHEGLDAPAQIIPADVELPWTEADLTGLTEQERAEAVERLAAEDRVRRFDLAAPPLMRFTLLTTAPDRHRLLVSHHHLLLDGWSMPVFLGELFSLYGKQGDGASLPQVTPYRDYLAWVAGQDRAAAETAWRQALDGLDEPTLLAAPDPVRPAVLPVRTRLELPEERTAALARWARARGVTVNTVVQAVWAMVVGQLTGRADVVFGGTVSGRPPQVPGIESMVGLFINTLPVRVTLDPAETFGTLLERLQDQQAGLMDHQHLPLADVQRTAGHGELFDSLVIFENYPLDADDLRRSAGGLGIVGGHNHESTHYPLSLTVSLGRSLGLDLAHRPDLLDQSRVDALAACLLRLLGEAADHAEQPVGRLRLLAPEHERQVLGEWAGTALTEAAPALLDLFAERVAAAPDALAVASGAERLSYAELDARSDELAREITGRGAGPERYVAVALPRSAGLLVALLAVLKSGAAYVPLDPELPAERLGYVLEDARPSLLLTTAETAAALPAGDTPLLLLDAPRTRQEPTAPEAPRPTTAEGRNPAYAIYTSGSTGRPKGVVISREALDNFLADMSARVPMDGTDRLLAVTTVSFDIAALELYLPLVAGAGVVIATKDEVLDPAALGALRDEYGCTVMQATPSLWQTLLAHGPSVLDGLRMLVGGEAVPGALAEAMAAAGTALNVYGPTETTIWSTTAVLDGTASAPPIGRPIRSTRAYVLDSALRPVAPGVPGELYLAGSGLARGYLGRPGLSAERFVADPYGEPGTRMYRTGDVVRWGDTGELEYLGRTDFQVKIRGFRIELGEIESVLARHERVARVAVVVREDRPGVKQLVAYTVPAGEAPDTADLRAYAAAELPHYMVPAAFVVLDELPLNTNGKLDRKALPAPDFGALPAGRAPKGPREELLCRLFAEVLGLPEAGVEDSFFTLGGDSIASIQLVGRARQAGLVLTPREIFRHKTPAALAAALPQSAAERILAADPEGADPALGAVPGTPIIRWLRELGGRIDGFNQSVASPVPGDLTLEQLTVVVQAVLDHHDALRAKLVRTDTDWALHIPETGALRAADMIHRVDVTGLGEEALATAVDTEGRAAQNRLSPDNGLMVQVVWFDAGPDALGRLLLIVHHLVVDGVSWRILMPDLMAAYEAVTAGRQPVLEPVWTSFRQWARGLVAAAAAPERVAELSLWTAMLAGHQKAPLGTRALDPARDVAGTVRQLTVTLPADVTGPLLTTVPTVFRTGVNEVLLTAFALAVSEWNRDRGRPDSGGVLLDLEGHGREELLAGIVPDADISRTVGWFTSLFPVRLDPAVPEADRAEVRAGGPAVGRALDRVAAQLAALPDNGAGYGLLRHLNDETAPVLAALPTPQIGFNYLGRFASGDGEDNGDGGLGGSDDSMPAAHALELNALTQDRPDGPRLVASWSWPGELFTEEEVASLADGWFLALRALVTHAADPAARPAAPTAPQSATSVAPLLDLDQDEIDAFEEDLGF</sequence>
<dbReference type="PROSITE" id="PS00012">
    <property type="entry name" value="PHOSPHOPANTETHEINE"/>
    <property type="match status" value="5"/>
</dbReference>
<dbReference type="SUPFAM" id="SSF47336">
    <property type="entry name" value="ACP-like"/>
    <property type="match status" value="5"/>
</dbReference>